<feature type="transmembrane region" description="Helical" evidence="2">
    <location>
        <begin position="179"/>
        <end position="200"/>
    </location>
</feature>
<dbReference type="RefSeq" id="WP_179718555.1">
    <property type="nucleotide sequence ID" value="NZ_BAABFH010000001.1"/>
</dbReference>
<accession>A0A853AEQ4</accession>
<feature type="compositionally biased region" description="Polar residues" evidence="1">
    <location>
        <begin position="47"/>
        <end position="64"/>
    </location>
</feature>
<dbReference type="Pfam" id="PF16751">
    <property type="entry name" value="RsdA_SigD_bd"/>
    <property type="match status" value="1"/>
</dbReference>
<dbReference type="InterPro" id="IPR031928">
    <property type="entry name" value="RsdA_SigD-bd"/>
</dbReference>
<dbReference type="AlphaFoldDB" id="A0A853AEQ4"/>
<feature type="compositionally biased region" description="Low complexity" evidence="1">
    <location>
        <begin position="317"/>
        <end position="349"/>
    </location>
</feature>
<reference evidence="4 5" key="1">
    <citation type="submission" date="2020-07" db="EMBL/GenBank/DDBJ databases">
        <title>Sequencing the genomes of 1000 actinobacteria strains.</title>
        <authorList>
            <person name="Klenk H.-P."/>
        </authorList>
    </citation>
    <scope>NUCLEOTIDE SEQUENCE [LARGE SCALE GENOMIC DNA]</scope>
    <source>
        <strain evidence="4 5">DSM 44065</strain>
    </source>
</reference>
<evidence type="ECO:0000313" key="5">
    <source>
        <dbReference type="Proteomes" id="UP000587002"/>
    </source>
</evidence>
<sequence>MAERRGPEGESAGRDPVESSQHDDRSIRADERDLAPADVPADEGTELSDNQRNPDSAEAGTTPSDAGDDGAAVLAFRQRSEGQDSAGDSGELVDHDDVDEPIDLAALQDDDELLDALGGTNPDVAVPAAGERPSLEALLVAWRRDVDSSPIGELVDVETAASAIAAGTRPRRWVKRRHLVPVATAAAVLMIGFTGVGVAARDAQPGDMLWGVAQVLYSDHTRAVQAASSAREDLNTAESAIERGNRTEAEAALQAAQQQMRVVDDEHGLSDLQAAHASLTKRIDRGTGQPSSDQSTPLTTPPTSTPSPSQPPELPDPTDSSSIPPTSSTPTETTTSPSETSGSSENPSSGWGGLFPHDSSSTSHP</sequence>
<feature type="domain" description="Anti-sigma-D factor RsdA sigma factor binding region" evidence="3">
    <location>
        <begin position="103"/>
        <end position="150"/>
    </location>
</feature>
<proteinExistence type="predicted"/>
<comment type="caution">
    <text evidence="4">The sequence shown here is derived from an EMBL/GenBank/DDBJ whole genome shotgun (WGS) entry which is preliminary data.</text>
</comment>
<keyword evidence="2" id="KW-0472">Membrane</keyword>
<keyword evidence="2" id="KW-1133">Transmembrane helix</keyword>
<evidence type="ECO:0000256" key="2">
    <source>
        <dbReference type="SAM" id="Phobius"/>
    </source>
</evidence>
<feature type="compositionally biased region" description="Low complexity" evidence="1">
    <location>
        <begin position="289"/>
        <end position="298"/>
    </location>
</feature>
<evidence type="ECO:0000259" key="3">
    <source>
        <dbReference type="Pfam" id="PF16751"/>
    </source>
</evidence>
<dbReference type="Proteomes" id="UP000587002">
    <property type="component" value="Unassembled WGS sequence"/>
</dbReference>
<name>A0A853AEQ4_9PSEU</name>
<evidence type="ECO:0000256" key="1">
    <source>
        <dbReference type="SAM" id="MobiDB-lite"/>
    </source>
</evidence>
<gene>
    <name evidence="4" type="ORF">HNR68_001255</name>
</gene>
<keyword evidence="5" id="KW-1185">Reference proteome</keyword>
<feature type="region of interest" description="Disordered" evidence="1">
    <location>
        <begin position="1"/>
        <end position="96"/>
    </location>
</feature>
<protein>
    <recommendedName>
        <fullName evidence="3">Anti-sigma-D factor RsdA sigma factor binding region domain-containing protein</fullName>
    </recommendedName>
</protein>
<evidence type="ECO:0000313" key="4">
    <source>
        <dbReference type="EMBL" id="NYI82625.1"/>
    </source>
</evidence>
<feature type="compositionally biased region" description="Pro residues" evidence="1">
    <location>
        <begin position="299"/>
        <end position="315"/>
    </location>
</feature>
<keyword evidence="2" id="KW-0812">Transmembrane</keyword>
<feature type="compositionally biased region" description="Basic and acidic residues" evidence="1">
    <location>
        <begin position="1"/>
        <end position="35"/>
    </location>
</feature>
<dbReference type="EMBL" id="JACCFJ010000001">
    <property type="protein sequence ID" value="NYI82625.1"/>
    <property type="molecule type" value="Genomic_DNA"/>
</dbReference>
<feature type="region of interest" description="Disordered" evidence="1">
    <location>
        <begin position="282"/>
        <end position="365"/>
    </location>
</feature>
<organism evidence="4 5">
    <name type="scientific">Saccharopolyspora hordei</name>
    <dbReference type="NCBI Taxonomy" id="1838"/>
    <lineage>
        <taxon>Bacteria</taxon>
        <taxon>Bacillati</taxon>
        <taxon>Actinomycetota</taxon>
        <taxon>Actinomycetes</taxon>
        <taxon>Pseudonocardiales</taxon>
        <taxon>Pseudonocardiaceae</taxon>
        <taxon>Saccharopolyspora</taxon>
    </lineage>
</organism>